<protein>
    <recommendedName>
        <fullName evidence="4">Carboxypeptidase activation peptide domain-containing protein</fullName>
    </recommendedName>
</protein>
<feature type="signal peptide" evidence="3">
    <location>
        <begin position="1"/>
        <end position="16"/>
    </location>
</feature>
<name>A0A0L8FR65_OCTBM</name>
<gene>
    <name evidence="5" type="ORF">OCBIM_22010221mg</name>
</gene>
<dbReference type="SUPFAM" id="SSF54897">
    <property type="entry name" value="Protease propeptides/inhibitors"/>
    <property type="match status" value="1"/>
</dbReference>
<feature type="domain" description="Carboxypeptidase activation peptide" evidence="4">
    <location>
        <begin position="25"/>
        <end position="94"/>
    </location>
</feature>
<evidence type="ECO:0000259" key="4">
    <source>
        <dbReference type="Pfam" id="PF02244"/>
    </source>
</evidence>
<keyword evidence="2" id="KW-0862">Zinc</keyword>
<dbReference type="EMBL" id="KQ427316">
    <property type="protein sequence ID" value="KOF67206.1"/>
    <property type="molecule type" value="Genomic_DNA"/>
</dbReference>
<evidence type="ECO:0000256" key="3">
    <source>
        <dbReference type="SAM" id="SignalP"/>
    </source>
</evidence>
<evidence type="ECO:0000313" key="5">
    <source>
        <dbReference type="EMBL" id="KOF67206.1"/>
    </source>
</evidence>
<evidence type="ECO:0000256" key="1">
    <source>
        <dbReference type="ARBA" id="ARBA00022723"/>
    </source>
</evidence>
<proteinExistence type="predicted"/>
<organism evidence="5">
    <name type="scientific">Octopus bimaculoides</name>
    <name type="common">California two-spotted octopus</name>
    <dbReference type="NCBI Taxonomy" id="37653"/>
    <lineage>
        <taxon>Eukaryota</taxon>
        <taxon>Metazoa</taxon>
        <taxon>Spiralia</taxon>
        <taxon>Lophotrochozoa</taxon>
        <taxon>Mollusca</taxon>
        <taxon>Cephalopoda</taxon>
        <taxon>Coleoidea</taxon>
        <taxon>Octopodiformes</taxon>
        <taxon>Octopoda</taxon>
        <taxon>Incirrata</taxon>
        <taxon>Octopodidae</taxon>
        <taxon>Octopus</taxon>
    </lineage>
</organism>
<evidence type="ECO:0000256" key="2">
    <source>
        <dbReference type="ARBA" id="ARBA00022833"/>
    </source>
</evidence>
<dbReference type="GO" id="GO:0046872">
    <property type="term" value="F:metal ion binding"/>
    <property type="evidence" value="ECO:0007669"/>
    <property type="project" value="UniProtKB-KW"/>
</dbReference>
<accession>A0A0L8FR65</accession>
<dbReference type="Pfam" id="PF02244">
    <property type="entry name" value="Propep_M14"/>
    <property type="match status" value="1"/>
</dbReference>
<dbReference type="InterPro" id="IPR003146">
    <property type="entry name" value="M14A_act_pep"/>
</dbReference>
<keyword evidence="3" id="KW-0732">Signal</keyword>
<dbReference type="OrthoDB" id="3626597at2759"/>
<keyword evidence="1" id="KW-0479">Metal-binding</keyword>
<dbReference type="Gene3D" id="3.30.70.340">
    <property type="entry name" value="Metallocarboxypeptidase-like"/>
    <property type="match status" value="1"/>
</dbReference>
<dbReference type="InterPro" id="IPR036990">
    <property type="entry name" value="M14A-like_propep"/>
</dbReference>
<sequence length="94" mass="10843">MKVLIAFLFCLSLAESFNYTNYHLLKVKPQTSKGLDFLKNLEANHPFDYDFWIPPSKLRKNAEVLMPESAYNTIKGHLKKSGVKVTILSKNIQR</sequence>
<feature type="chain" id="PRO_5005582510" description="Carboxypeptidase activation peptide domain-containing protein" evidence="3">
    <location>
        <begin position="17"/>
        <end position="94"/>
    </location>
</feature>
<dbReference type="AlphaFoldDB" id="A0A0L8FR65"/>
<reference evidence="5" key="1">
    <citation type="submission" date="2015-07" db="EMBL/GenBank/DDBJ databases">
        <title>MeaNS - Measles Nucleotide Surveillance Program.</title>
        <authorList>
            <person name="Tran T."/>
            <person name="Druce J."/>
        </authorList>
    </citation>
    <scope>NUCLEOTIDE SEQUENCE</scope>
    <source>
        <strain evidence="5">UCB-OBI-ISO-001</strain>
        <tissue evidence="5">Gonad</tissue>
    </source>
</reference>